<dbReference type="InterPro" id="IPR011990">
    <property type="entry name" value="TPR-like_helical_dom_sf"/>
</dbReference>
<evidence type="ECO:0000313" key="2">
    <source>
        <dbReference type="Proteomes" id="UP000219813"/>
    </source>
</evidence>
<dbReference type="Proteomes" id="UP000219813">
    <property type="component" value="Chromosome 3"/>
</dbReference>
<dbReference type="AlphaFoldDB" id="A0A1D3JIZ1"/>
<dbReference type="RefSeq" id="XP_028859487.1">
    <property type="nucleotide sequence ID" value="XM_029008906.1"/>
</dbReference>
<name>A0A1D3JIZ1_PLAMA</name>
<dbReference type="EMBL" id="LT594624">
    <property type="protein sequence ID" value="SBT86317.1"/>
    <property type="molecule type" value="Genomic_DNA"/>
</dbReference>
<protein>
    <recommendedName>
        <fullName evidence="3">Tetratricopeptide repeat protein</fullName>
    </recommendedName>
</protein>
<organism evidence="1 2">
    <name type="scientific">Plasmodium malariae</name>
    <dbReference type="NCBI Taxonomy" id="5858"/>
    <lineage>
        <taxon>Eukaryota</taxon>
        <taxon>Sar</taxon>
        <taxon>Alveolata</taxon>
        <taxon>Apicomplexa</taxon>
        <taxon>Aconoidasida</taxon>
        <taxon>Haemosporida</taxon>
        <taxon>Plasmodiidae</taxon>
        <taxon>Plasmodium</taxon>
        <taxon>Plasmodium (Plasmodium)</taxon>
    </lineage>
</organism>
<gene>
    <name evidence="1" type="primary">PmUG01_03027300</name>
    <name evidence="1" type="ORF">PMUG01_03027300</name>
</gene>
<keyword evidence="2" id="KW-1185">Reference proteome</keyword>
<evidence type="ECO:0008006" key="3">
    <source>
        <dbReference type="Google" id="ProtNLM"/>
    </source>
</evidence>
<accession>A0A1D3JIZ1</accession>
<dbReference type="SUPFAM" id="SSF48452">
    <property type="entry name" value="TPR-like"/>
    <property type="match status" value="1"/>
</dbReference>
<dbReference type="VEuPathDB" id="PlasmoDB:PmUG01_03027300"/>
<dbReference type="OMA" id="KKNRDMQ"/>
<evidence type="ECO:0000313" key="1">
    <source>
        <dbReference type="EMBL" id="SBT86317.1"/>
    </source>
</evidence>
<reference evidence="1 2" key="1">
    <citation type="submission" date="2016-06" db="EMBL/GenBank/DDBJ databases">
        <authorList>
            <consortium name="Pathogen Informatics"/>
        </authorList>
    </citation>
    <scope>NUCLEOTIDE SEQUENCE [LARGE SCALE GENOMIC DNA]</scope>
</reference>
<dbReference type="OrthoDB" id="199930at2759"/>
<dbReference type="Gene3D" id="1.25.40.10">
    <property type="entry name" value="Tetratricopeptide repeat domain"/>
    <property type="match status" value="2"/>
</dbReference>
<dbReference type="GeneID" id="39866837"/>
<dbReference type="KEGG" id="pmal:PMUG01_03027300"/>
<sequence>MFMSEDLDPEDLKKEANTKWANGEIEDANAIWRQALKECIKYSMRGYPTKKNRDMQLSLRLNLSLYHYKKKEYSDCINQCNIIVENLINLEDILSYYENESSCQECNEEEQTEGKTKGVAMDEETSRATDECCSRYIIKKDTLIKIFLRRASAFLHVQDYDKCRENITLIRRVDKQNEEAINLEKKMCIDLSIYEQKQRELYRKMCSMGLPPGKDNVKGSIQKEHKM</sequence>
<proteinExistence type="predicted"/>